<keyword evidence="1" id="KW-0472">Membrane</keyword>
<evidence type="ECO:0000256" key="1">
    <source>
        <dbReference type="SAM" id="Phobius"/>
    </source>
</evidence>
<evidence type="ECO:0000313" key="3">
    <source>
        <dbReference type="Proteomes" id="UP001589783"/>
    </source>
</evidence>
<gene>
    <name evidence="2" type="ORF">ACFFJD_07830</name>
</gene>
<keyword evidence="3" id="KW-1185">Reference proteome</keyword>
<dbReference type="Proteomes" id="UP001589783">
    <property type="component" value="Unassembled WGS sequence"/>
</dbReference>
<dbReference type="EMBL" id="JBHLWV010000016">
    <property type="protein sequence ID" value="MFC0314759.1"/>
    <property type="molecule type" value="Genomic_DNA"/>
</dbReference>
<proteinExistence type="predicted"/>
<reference evidence="2 3" key="1">
    <citation type="submission" date="2024-09" db="EMBL/GenBank/DDBJ databases">
        <authorList>
            <person name="Sun Q."/>
            <person name="Mori K."/>
        </authorList>
    </citation>
    <scope>NUCLEOTIDE SEQUENCE [LARGE SCALE GENOMIC DNA]</scope>
    <source>
        <strain evidence="2 3">CCM 7957</strain>
    </source>
</reference>
<protein>
    <recommendedName>
        <fullName evidence="4">DUF4229 domain-containing protein</fullName>
    </recommendedName>
</protein>
<feature type="transmembrane region" description="Helical" evidence="1">
    <location>
        <begin position="47"/>
        <end position="68"/>
    </location>
</feature>
<keyword evidence="1" id="KW-1133">Transmembrane helix</keyword>
<sequence>MSSDQPITRQRADKVMPLFVGYVLMLGQFVLMAIGIMGVAFEWFSTGALVGVWIGWAVLLVLSLWAMAHQVTVNRYNEAQGSHPSPHLLVPTETQARVDAYKRNYQTREAAAPATEVGDLERVAA</sequence>
<accession>A0ABV6H847</accession>
<evidence type="ECO:0000313" key="2">
    <source>
        <dbReference type="EMBL" id="MFC0314759.1"/>
    </source>
</evidence>
<dbReference type="RefSeq" id="WP_382362808.1">
    <property type="nucleotide sequence ID" value="NZ_JBHLWV010000016.1"/>
</dbReference>
<feature type="transmembrane region" description="Helical" evidence="1">
    <location>
        <begin position="20"/>
        <end position="41"/>
    </location>
</feature>
<comment type="caution">
    <text evidence="2">The sequence shown here is derived from an EMBL/GenBank/DDBJ whole genome shotgun (WGS) entry which is preliminary data.</text>
</comment>
<evidence type="ECO:0008006" key="4">
    <source>
        <dbReference type="Google" id="ProtNLM"/>
    </source>
</evidence>
<name>A0ABV6H847_9ACTN</name>
<organism evidence="2 3">
    <name type="scientific">Gordonia phosphorivorans</name>
    <dbReference type="NCBI Taxonomy" id="1056982"/>
    <lineage>
        <taxon>Bacteria</taxon>
        <taxon>Bacillati</taxon>
        <taxon>Actinomycetota</taxon>
        <taxon>Actinomycetes</taxon>
        <taxon>Mycobacteriales</taxon>
        <taxon>Gordoniaceae</taxon>
        <taxon>Gordonia</taxon>
    </lineage>
</organism>
<keyword evidence="1" id="KW-0812">Transmembrane</keyword>